<dbReference type="InterPro" id="IPR020598">
    <property type="entry name" value="rRNA_Ade_methylase_Trfase_N"/>
</dbReference>
<dbReference type="HAMAP" id="MF_00607">
    <property type="entry name" value="16SrRNA_methyltr_A"/>
    <property type="match status" value="1"/>
</dbReference>
<feature type="binding site" evidence="7 8">
    <location>
        <position position="98"/>
    </location>
    <ligand>
        <name>S-adenosyl-L-methionine</name>
        <dbReference type="ChEBI" id="CHEBI:59789"/>
    </ligand>
</feature>
<gene>
    <name evidence="7 10" type="primary">rsmA</name>
    <name evidence="7" type="synonym">ksgA</name>
    <name evidence="10" type="ORF">GCM10010885_24450</name>
</gene>
<comment type="similarity">
    <text evidence="7">Belongs to the class I-like SAM-binding methyltransferase superfamily. rRNA adenine N(6)-methyltransferase family. RsmA subfamily.</text>
</comment>
<dbReference type="Proteomes" id="UP000637695">
    <property type="component" value="Unassembled WGS sequence"/>
</dbReference>
<evidence type="ECO:0000313" key="10">
    <source>
        <dbReference type="EMBL" id="GGJ14273.1"/>
    </source>
</evidence>
<comment type="catalytic activity">
    <reaction evidence="7">
        <text>adenosine(1518)/adenosine(1519) in 16S rRNA + 4 S-adenosyl-L-methionine = N(6)-dimethyladenosine(1518)/N(6)-dimethyladenosine(1519) in 16S rRNA + 4 S-adenosyl-L-homocysteine + 4 H(+)</text>
        <dbReference type="Rhea" id="RHEA:19609"/>
        <dbReference type="Rhea" id="RHEA-COMP:10232"/>
        <dbReference type="Rhea" id="RHEA-COMP:10233"/>
        <dbReference type="ChEBI" id="CHEBI:15378"/>
        <dbReference type="ChEBI" id="CHEBI:57856"/>
        <dbReference type="ChEBI" id="CHEBI:59789"/>
        <dbReference type="ChEBI" id="CHEBI:74411"/>
        <dbReference type="ChEBI" id="CHEBI:74493"/>
        <dbReference type="EC" id="2.1.1.182"/>
    </reaction>
</comment>
<feature type="domain" description="Ribosomal RNA adenine methylase transferase N-terminal" evidence="9">
    <location>
        <begin position="57"/>
        <end position="232"/>
    </location>
</feature>
<keyword evidence="6 7" id="KW-0694">RNA-binding</keyword>
<dbReference type="InterPro" id="IPR011530">
    <property type="entry name" value="rRNA_adenine_dimethylase"/>
</dbReference>
<feature type="binding site" evidence="7 8">
    <location>
        <position position="123"/>
    </location>
    <ligand>
        <name>S-adenosyl-L-methionine</name>
        <dbReference type="ChEBI" id="CHEBI:59789"/>
    </ligand>
</feature>
<evidence type="ECO:0000313" key="11">
    <source>
        <dbReference type="Proteomes" id="UP000637695"/>
    </source>
</evidence>
<dbReference type="InterPro" id="IPR029063">
    <property type="entry name" value="SAM-dependent_MTases_sf"/>
</dbReference>
<name>A0A917NNQ5_9BACL</name>
<feature type="binding site" evidence="7 8">
    <location>
        <position position="147"/>
    </location>
    <ligand>
        <name>S-adenosyl-L-methionine</name>
        <dbReference type="ChEBI" id="CHEBI:59789"/>
    </ligand>
</feature>
<dbReference type="PANTHER" id="PTHR11727">
    <property type="entry name" value="DIMETHYLADENOSINE TRANSFERASE"/>
    <property type="match status" value="1"/>
</dbReference>
<comment type="caution">
    <text evidence="10">The sequence shown here is derived from an EMBL/GenBank/DDBJ whole genome shotgun (WGS) entry which is preliminary data.</text>
</comment>
<feature type="binding site" evidence="7 8">
    <location>
        <position position="77"/>
    </location>
    <ligand>
        <name>S-adenosyl-L-methionine</name>
        <dbReference type="ChEBI" id="CHEBI:59789"/>
    </ligand>
</feature>
<dbReference type="Gene3D" id="3.40.50.150">
    <property type="entry name" value="Vaccinia Virus protein VP39"/>
    <property type="match status" value="1"/>
</dbReference>
<evidence type="ECO:0000256" key="1">
    <source>
        <dbReference type="ARBA" id="ARBA00022490"/>
    </source>
</evidence>
<dbReference type="NCBIfam" id="TIGR00755">
    <property type="entry name" value="ksgA"/>
    <property type="match status" value="1"/>
</dbReference>
<dbReference type="PROSITE" id="PS51689">
    <property type="entry name" value="SAM_RNA_A_N6_MT"/>
    <property type="match status" value="1"/>
</dbReference>
<dbReference type="Pfam" id="PF00398">
    <property type="entry name" value="RrnaAD"/>
    <property type="match status" value="1"/>
</dbReference>
<dbReference type="EMBL" id="BMOY01000067">
    <property type="protein sequence ID" value="GGJ14273.1"/>
    <property type="molecule type" value="Genomic_DNA"/>
</dbReference>
<evidence type="ECO:0000256" key="8">
    <source>
        <dbReference type="PROSITE-ProRule" id="PRU01026"/>
    </source>
</evidence>
<sequence length="310" mass="33356">MGRGGPPGLGGGWAMTTQPLSNPFALADPAVLKGLLRRHGFTWKKRLGQNFLIDARVLARLIDAAELRPDDGVFEVGPGAGVVTRLAATRARRVVAVEKDACLRPVLAEVLAGLPHVEVVFADVLKLRLPDVWGRFHDCAGVKVIANLPYYVTTPILFHLLEAGVRMDSIVVMVQREVAQRLAAAPGSKDYGALSVAVQYRCSVERVLQVRAGAFLPPPEVDSAVVRLRVRGEPPVAVRDEQMFFRVVRAAFATRRKTLANALTGGLEWSKELCAAVLARAGVDGGRRGETLSLQEFAAVADAWAALTAT</sequence>
<dbReference type="SMART" id="SM00650">
    <property type="entry name" value="rADc"/>
    <property type="match status" value="1"/>
</dbReference>
<dbReference type="GO" id="GO:0003723">
    <property type="term" value="F:RNA binding"/>
    <property type="evidence" value="ECO:0007669"/>
    <property type="project" value="UniProtKB-UniRule"/>
</dbReference>
<organism evidence="10 11">
    <name type="scientific">Alicyclobacillus cellulosilyticus</name>
    <dbReference type="NCBI Taxonomy" id="1003997"/>
    <lineage>
        <taxon>Bacteria</taxon>
        <taxon>Bacillati</taxon>
        <taxon>Bacillota</taxon>
        <taxon>Bacilli</taxon>
        <taxon>Bacillales</taxon>
        <taxon>Alicyclobacillaceae</taxon>
        <taxon>Alicyclobacillus</taxon>
    </lineage>
</organism>
<feature type="binding site" evidence="7 8">
    <location>
        <position position="50"/>
    </location>
    <ligand>
        <name>S-adenosyl-L-methionine</name>
        <dbReference type="ChEBI" id="CHEBI:59789"/>
    </ligand>
</feature>
<dbReference type="SUPFAM" id="SSF53335">
    <property type="entry name" value="S-adenosyl-L-methionine-dependent methyltransferases"/>
    <property type="match status" value="1"/>
</dbReference>
<evidence type="ECO:0000256" key="6">
    <source>
        <dbReference type="ARBA" id="ARBA00022884"/>
    </source>
</evidence>
<dbReference type="AlphaFoldDB" id="A0A917NNQ5"/>
<dbReference type="Gene3D" id="1.10.8.100">
    <property type="entry name" value="Ribosomal RNA adenine dimethylase-like, domain 2"/>
    <property type="match status" value="1"/>
</dbReference>
<dbReference type="InterPro" id="IPR020596">
    <property type="entry name" value="rRNA_Ade_Mease_Trfase_CS"/>
</dbReference>
<reference evidence="10" key="2">
    <citation type="submission" date="2020-09" db="EMBL/GenBank/DDBJ databases">
        <authorList>
            <person name="Sun Q."/>
            <person name="Ohkuma M."/>
        </authorList>
    </citation>
    <scope>NUCLEOTIDE SEQUENCE</scope>
    <source>
        <strain evidence="10">JCM 18487</strain>
    </source>
</reference>
<evidence type="ECO:0000256" key="4">
    <source>
        <dbReference type="ARBA" id="ARBA00022679"/>
    </source>
</evidence>
<feature type="binding site" evidence="7 8">
    <location>
        <position position="52"/>
    </location>
    <ligand>
        <name>S-adenosyl-L-methionine</name>
        <dbReference type="ChEBI" id="CHEBI:59789"/>
    </ligand>
</feature>
<protein>
    <recommendedName>
        <fullName evidence="7">Ribosomal RNA small subunit methyltransferase A</fullName>
        <ecNumber evidence="7">2.1.1.182</ecNumber>
    </recommendedName>
    <alternativeName>
        <fullName evidence="7">16S rRNA (adenine(1518)-N(6)/adenine(1519)-N(6))-dimethyltransferase</fullName>
    </alternativeName>
    <alternativeName>
        <fullName evidence="7">16S rRNA dimethyladenosine transferase</fullName>
    </alternativeName>
    <alternativeName>
        <fullName evidence="7">16S rRNA dimethylase</fullName>
    </alternativeName>
    <alternativeName>
        <fullName evidence="7">S-adenosylmethionine-6-N', N'-adenosyl(rRNA) dimethyltransferase</fullName>
    </alternativeName>
</protein>
<dbReference type="PROSITE" id="PS01131">
    <property type="entry name" value="RRNA_A_DIMETH"/>
    <property type="match status" value="1"/>
</dbReference>
<dbReference type="InterPro" id="IPR023165">
    <property type="entry name" value="rRNA_Ade_diMease-like_C"/>
</dbReference>
<keyword evidence="3 7" id="KW-0489">Methyltransferase</keyword>
<dbReference type="GO" id="GO:0005829">
    <property type="term" value="C:cytosol"/>
    <property type="evidence" value="ECO:0007669"/>
    <property type="project" value="TreeGrafter"/>
</dbReference>
<dbReference type="InterPro" id="IPR001737">
    <property type="entry name" value="KsgA/Erm"/>
</dbReference>
<dbReference type="EC" id="2.1.1.182" evidence="7"/>
<evidence type="ECO:0000256" key="2">
    <source>
        <dbReference type="ARBA" id="ARBA00022552"/>
    </source>
</evidence>
<proteinExistence type="inferred from homology"/>
<comment type="function">
    <text evidence="7">Specifically dimethylates two adjacent adenosines (A1518 and A1519) in the loop of a conserved hairpin near the 3'-end of 16S rRNA in the 30S particle. May play a critical role in biogenesis of 30S subunits.</text>
</comment>
<keyword evidence="2 7" id="KW-0698">rRNA processing</keyword>
<keyword evidence="1 7" id="KW-0963">Cytoplasm</keyword>
<keyword evidence="5 7" id="KW-0949">S-adenosyl-L-methionine</keyword>
<comment type="subcellular location">
    <subcellularLocation>
        <location evidence="7">Cytoplasm</location>
    </subcellularLocation>
</comment>
<evidence type="ECO:0000256" key="7">
    <source>
        <dbReference type="HAMAP-Rule" id="MF_00607"/>
    </source>
</evidence>
<accession>A0A917NNQ5</accession>
<evidence type="ECO:0000259" key="9">
    <source>
        <dbReference type="SMART" id="SM00650"/>
    </source>
</evidence>
<keyword evidence="11" id="KW-1185">Reference proteome</keyword>
<dbReference type="FunFam" id="3.40.50.150:FF:000023">
    <property type="entry name" value="Ribosomal RNA small subunit methyltransferase A"/>
    <property type="match status" value="1"/>
</dbReference>
<evidence type="ECO:0000256" key="3">
    <source>
        <dbReference type="ARBA" id="ARBA00022603"/>
    </source>
</evidence>
<dbReference type="GO" id="GO:0052908">
    <property type="term" value="F:16S rRNA (adenine(1518)-N(6)/adenine(1519)-N(6))-dimethyltransferase activity"/>
    <property type="evidence" value="ECO:0007669"/>
    <property type="project" value="UniProtKB-EC"/>
</dbReference>
<dbReference type="PANTHER" id="PTHR11727:SF7">
    <property type="entry name" value="DIMETHYLADENOSINE TRANSFERASE-RELATED"/>
    <property type="match status" value="1"/>
</dbReference>
<evidence type="ECO:0000256" key="5">
    <source>
        <dbReference type="ARBA" id="ARBA00022691"/>
    </source>
</evidence>
<keyword evidence="4 7" id="KW-0808">Transferase</keyword>
<reference evidence="10" key="1">
    <citation type="journal article" date="2014" name="Int. J. Syst. Evol. Microbiol.">
        <title>Complete genome sequence of Corynebacterium casei LMG S-19264T (=DSM 44701T), isolated from a smear-ripened cheese.</title>
        <authorList>
            <consortium name="US DOE Joint Genome Institute (JGI-PGF)"/>
            <person name="Walter F."/>
            <person name="Albersmeier A."/>
            <person name="Kalinowski J."/>
            <person name="Ruckert C."/>
        </authorList>
    </citation>
    <scope>NUCLEOTIDE SEQUENCE</scope>
    <source>
        <strain evidence="10">JCM 18487</strain>
    </source>
</reference>